<reference evidence="2" key="1">
    <citation type="journal article" date="2019" name="Int. J. Syst. Evol. Microbiol.">
        <title>The Global Catalogue of Microorganisms (GCM) 10K type strain sequencing project: providing services to taxonomists for standard genome sequencing and annotation.</title>
        <authorList>
            <consortium name="The Broad Institute Genomics Platform"/>
            <consortium name="The Broad Institute Genome Sequencing Center for Infectious Disease"/>
            <person name="Wu L."/>
            <person name="Ma J."/>
        </authorList>
    </citation>
    <scope>NUCLEOTIDE SEQUENCE [LARGE SCALE GENOMIC DNA]</scope>
    <source>
        <strain evidence="2">JCM 4737</strain>
    </source>
</reference>
<dbReference type="RefSeq" id="WP_138895802.1">
    <property type="nucleotide sequence ID" value="NZ_BMVO01000001.1"/>
</dbReference>
<name>A0ABQ3DF58_9ACTN</name>
<keyword evidence="2" id="KW-1185">Reference proteome</keyword>
<dbReference type="EMBL" id="BMVO01000001">
    <property type="protein sequence ID" value="GHA83283.1"/>
    <property type="molecule type" value="Genomic_DNA"/>
</dbReference>
<accession>A0ABQ3DF58</accession>
<organism evidence="1 2">
    <name type="scientific">Streptomyces chryseus</name>
    <dbReference type="NCBI Taxonomy" id="68186"/>
    <lineage>
        <taxon>Bacteria</taxon>
        <taxon>Bacillati</taxon>
        <taxon>Actinomycetota</taxon>
        <taxon>Actinomycetes</taxon>
        <taxon>Kitasatosporales</taxon>
        <taxon>Streptomycetaceae</taxon>
        <taxon>Streptomyces</taxon>
    </lineage>
</organism>
<evidence type="ECO:0000313" key="2">
    <source>
        <dbReference type="Proteomes" id="UP000599437"/>
    </source>
</evidence>
<proteinExistence type="predicted"/>
<dbReference type="Proteomes" id="UP000599437">
    <property type="component" value="Unassembled WGS sequence"/>
</dbReference>
<gene>
    <name evidence="1" type="ORF">GCM10010346_02020</name>
</gene>
<sequence>MNETRTVDLHRWQARAHAFLGDLLAAGRRADLPPLVWTLATSGALTGDADGLSYSGAEQQEAVRRWAAHLDAEVDARTDADGVLHLYAGWKAGPDSLVRGCLRATVRPALDAEEDGGDNCVDDCDGAAMCTGTAPPASAPAPVVRPEAARYAEELRANPGTASSDGHTGWECTAGASMHVEATTPGPGRLGTLHGVIYVCPEHRAAAEERVTGGGEYRAEVSPAPASHRWDPWPCGHVTAYRAAALAALAGQQETGAQR</sequence>
<protein>
    <submittedName>
        <fullName evidence="1">Uncharacterized protein</fullName>
    </submittedName>
</protein>
<comment type="caution">
    <text evidence="1">The sequence shown here is derived from an EMBL/GenBank/DDBJ whole genome shotgun (WGS) entry which is preliminary data.</text>
</comment>
<evidence type="ECO:0000313" key="1">
    <source>
        <dbReference type="EMBL" id="GHA83283.1"/>
    </source>
</evidence>